<keyword evidence="4" id="KW-1185">Reference proteome</keyword>
<dbReference type="Proteomes" id="UP000008207">
    <property type="component" value="Chromosome"/>
</dbReference>
<dbReference type="InterPro" id="IPR014710">
    <property type="entry name" value="RmlC-like_jellyroll"/>
</dbReference>
<dbReference type="OrthoDB" id="9793521at2"/>
<dbReference type="eggNOG" id="COG1917">
    <property type="taxonomic scope" value="Bacteria"/>
</dbReference>
<dbReference type="PANTHER" id="PTHR38599">
    <property type="entry name" value="CUPIN DOMAIN PROTEIN (AFU_ORTHOLOGUE AFUA_3G13620)"/>
    <property type="match status" value="1"/>
</dbReference>
<protein>
    <submittedName>
        <fullName evidence="3">Cupin 2 conserved barrel domain protein</fullName>
    </submittedName>
</protein>
<evidence type="ECO:0000256" key="1">
    <source>
        <dbReference type="SAM" id="SignalP"/>
    </source>
</evidence>
<dbReference type="InterPro" id="IPR013096">
    <property type="entry name" value="Cupin_2"/>
</dbReference>
<evidence type="ECO:0000313" key="3">
    <source>
        <dbReference type="EMBL" id="ACL59329.1"/>
    </source>
</evidence>
<dbReference type="STRING" id="460265.Mnod_4460"/>
<dbReference type="PANTHER" id="PTHR38599:SF1">
    <property type="entry name" value="CUPIN DOMAIN PROTEIN (AFU_ORTHOLOGUE AFUA_3G13620)"/>
    <property type="match status" value="1"/>
</dbReference>
<dbReference type="AlphaFoldDB" id="B8IBS5"/>
<dbReference type="Pfam" id="PF07883">
    <property type="entry name" value="Cupin_2"/>
    <property type="match status" value="1"/>
</dbReference>
<dbReference type="InterPro" id="IPR011051">
    <property type="entry name" value="RmlC_Cupin_sf"/>
</dbReference>
<evidence type="ECO:0000313" key="4">
    <source>
        <dbReference type="Proteomes" id="UP000008207"/>
    </source>
</evidence>
<reference evidence="3 4" key="1">
    <citation type="submission" date="2009-01" db="EMBL/GenBank/DDBJ databases">
        <title>Complete sequence of chromosome of Methylobacterium nodulans ORS 2060.</title>
        <authorList>
            <consortium name="US DOE Joint Genome Institute"/>
            <person name="Lucas S."/>
            <person name="Copeland A."/>
            <person name="Lapidus A."/>
            <person name="Glavina del Rio T."/>
            <person name="Dalin E."/>
            <person name="Tice H."/>
            <person name="Bruce D."/>
            <person name="Goodwin L."/>
            <person name="Pitluck S."/>
            <person name="Sims D."/>
            <person name="Brettin T."/>
            <person name="Detter J.C."/>
            <person name="Han C."/>
            <person name="Larimer F."/>
            <person name="Land M."/>
            <person name="Hauser L."/>
            <person name="Kyrpides N."/>
            <person name="Ivanova N."/>
            <person name="Marx C.J."/>
            <person name="Richardson P."/>
        </authorList>
    </citation>
    <scope>NUCLEOTIDE SEQUENCE [LARGE SCALE GENOMIC DNA]</scope>
    <source>
        <strain evidence="4">LMG 21967 / CNCM I-2342 / ORS 2060</strain>
    </source>
</reference>
<feature type="signal peptide" evidence="1">
    <location>
        <begin position="1"/>
        <end position="28"/>
    </location>
</feature>
<dbReference type="RefSeq" id="WP_015930967.1">
    <property type="nucleotide sequence ID" value="NC_011894.1"/>
</dbReference>
<feature type="domain" description="Cupin type-2" evidence="2">
    <location>
        <begin position="60"/>
        <end position="127"/>
    </location>
</feature>
<dbReference type="HOGENOM" id="CLU_120069_3_0_5"/>
<feature type="chain" id="PRO_5002874249" evidence="1">
    <location>
        <begin position="29"/>
        <end position="140"/>
    </location>
</feature>
<keyword evidence="1" id="KW-0732">Signal</keyword>
<name>B8IBS5_METNO</name>
<evidence type="ECO:0000259" key="2">
    <source>
        <dbReference type="Pfam" id="PF07883"/>
    </source>
</evidence>
<gene>
    <name evidence="3" type="ordered locus">Mnod_4460</name>
</gene>
<organism evidence="3 4">
    <name type="scientific">Methylobacterium nodulans (strain LMG 21967 / CNCM I-2342 / ORS 2060)</name>
    <dbReference type="NCBI Taxonomy" id="460265"/>
    <lineage>
        <taxon>Bacteria</taxon>
        <taxon>Pseudomonadati</taxon>
        <taxon>Pseudomonadota</taxon>
        <taxon>Alphaproteobacteria</taxon>
        <taxon>Hyphomicrobiales</taxon>
        <taxon>Methylobacteriaceae</taxon>
        <taxon>Methylobacterium</taxon>
    </lineage>
</organism>
<dbReference type="EMBL" id="CP001349">
    <property type="protein sequence ID" value="ACL59329.1"/>
    <property type="molecule type" value="Genomic_DNA"/>
</dbReference>
<dbReference type="CDD" id="cd02235">
    <property type="entry name" value="cupin_BLL4011-like"/>
    <property type="match status" value="1"/>
</dbReference>
<dbReference type="SUPFAM" id="SSF51182">
    <property type="entry name" value="RmlC-like cupins"/>
    <property type="match status" value="1"/>
</dbReference>
<dbReference type="Gene3D" id="2.60.120.10">
    <property type="entry name" value="Jelly Rolls"/>
    <property type="match status" value="1"/>
</dbReference>
<dbReference type="KEGG" id="mno:Mnod_4460"/>
<sequence length="140" mass="14701">MLTRRGFGRIASCALCATAGFLATDASAQSPPSPTSGVRRKVLSQVEGPTPGYVTIIVEAEVDPGVLVARHTHPGVESGYILDGAIEIPIEGQATRTYKAGEAFQVPPNTPHAGARNGDRTLRFTSTYIVEKDKPLASPA</sequence>
<accession>B8IBS5</accession>
<proteinExistence type="predicted"/>